<reference evidence="3" key="1">
    <citation type="submission" date="2016-10" db="EMBL/GenBank/DDBJ databases">
        <authorList>
            <person name="Varghese N."/>
            <person name="Submissions S."/>
        </authorList>
    </citation>
    <scope>NUCLEOTIDE SEQUENCE [LARGE SCALE GENOMIC DNA]</scope>
    <source>
        <strain evidence="3">Nm69</strain>
    </source>
</reference>
<dbReference type="OrthoDB" id="9782855at2"/>
<dbReference type="CDD" id="cd02440">
    <property type="entry name" value="AdoMet_MTases"/>
    <property type="match status" value="1"/>
</dbReference>
<sequence>MTTPTHYAIKIAKRFNLEPWLYSFIYRGFRNIHKKHGVNISTNNYGYYPTEIEAYDKYQLQMYDEYTKLLQEENIKQVLEIGSGAGGGLRHMQSRMPAVQFTGLDRCKEAIKTCKYFLDKQNNNIELYHDINELHYYKKRFDAIISVETGIYKNSNIFKDLYKLLNNNGIIVYYDNTAVTKLNGVKESVERHGFKIELFNDITENVYRACEHDNFRRMEITDKYLPKYLRPFNSELQRYMCVIDSPRYINFSNGKKKSFFLKARKTKLSQTPLINFNHKATTQNF</sequence>
<protein>
    <submittedName>
        <fullName evidence="2">Methyltransferase domain-containing protein</fullName>
    </submittedName>
</protein>
<dbReference type="GO" id="GO:0032259">
    <property type="term" value="P:methylation"/>
    <property type="evidence" value="ECO:0007669"/>
    <property type="project" value="UniProtKB-KW"/>
</dbReference>
<dbReference type="InterPro" id="IPR050723">
    <property type="entry name" value="CFA/CMAS"/>
</dbReference>
<proteinExistence type="predicted"/>
<evidence type="ECO:0000313" key="2">
    <source>
        <dbReference type="EMBL" id="SFL24053.1"/>
    </source>
</evidence>
<dbReference type="AlphaFoldDB" id="A0A1I4G2Y2"/>
<accession>A0A1I4G2Y2</accession>
<keyword evidence="2" id="KW-0808">Transferase</keyword>
<dbReference type="PANTHER" id="PTHR43667:SF2">
    <property type="entry name" value="FATTY ACID C-METHYL TRANSFERASE"/>
    <property type="match status" value="1"/>
</dbReference>
<dbReference type="InterPro" id="IPR029063">
    <property type="entry name" value="SAM-dependent_MTases_sf"/>
</dbReference>
<gene>
    <name evidence="2" type="ORF">SAMN05216302_104616</name>
</gene>
<dbReference type="GO" id="GO:0008168">
    <property type="term" value="F:methyltransferase activity"/>
    <property type="evidence" value="ECO:0007669"/>
    <property type="project" value="UniProtKB-KW"/>
</dbReference>
<dbReference type="Pfam" id="PF13649">
    <property type="entry name" value="Methyltransf_25"/>
    <property type="match status" value="1"/>
</dbReference>
<name>A0A1I4G2Y2_9PROT</name>
<dbReference type="STRING" id="52441.SAMN05216302_104616"/>
<dbReference type="RefSeq" id="WP_090702884.1">
    <property type="nucleotide sequence ID" value="NZ_FOSP01000046.1"/>
</dbReference>
<dbReference type="Proteomes" id="UP000199533">
    <property type="component" value="Unassembled WGS sequence"/>
</dbReference>
<dbReference type="EMBL" id="FOSP01000046">
    <property type="protein sequence ID" value="SFL24053.1"/>
    <property type="molecule type" value="Genomic_DNA"/>
</dbReference>
<feature type="domain" description="Methyltransferase" evidence="1">
    <location>
        <begin position="78"/>
        <end position="169"/>
    </location>
</feature>
<dbReference type="SUPFAM" id="SSF53335">
    <property type="entry name" value="S-adenosyl-L-methionine-dependent methyltransferases"/>
    <property type="match status" value="1"/>
</dbReference>
<dbReference type="PANTHER" id="PTHR43667">
    <property type="entry name" value="CYCLOPROPANE-FATTY-ACYL-PHOSPHOLIPID SYNTHASE"/>
    <property type="match status" value="1"/>
</dbReference>
<evidence type="ECO:0000259" key="1">
    <source>
        <dbReference type="Pfam" id="PF13649"/>
    </source>
</evidence>
<dbReference type="InterPro" id="IPR041698">
    <property type="entry name" value="Methyltransf_25"/>
</dbReference>
<dbReference type="Gene3D" id="3.40.50.150">
    <property type="entry name" value="Vaccinia Virus protein VP39"/>
    <property type="match status" value="1"/>
</dbReference>
<keyword evidence="3" id="KW-1185">Reference proteome</keyword>
<organism evidence="2 3">
    <name type="scientific">Nitrosomonas aestuarii</name>
    <dbReference type="NCBI Taxonomy" id="52441"/>
    <lineage>
        <taxon>Bacteria</taxon>
        <taxon>Pseudomonadati</taxon>
        <taxon>Pseudomonadota</taxon>
        <taxon>Betaproteobacteria</taxon>
        <taxon>Nitrosomonadales</taxon>
        <taxon>Nitrosomonadaceae</taxon>
        <taxon>Nitrosomonas</taxon>
    </lineage>
</organism>
<evidence type="ECO:0000313" key="3">
    <source>
        <dbReference type="Proteomes" id="UP000199533"/>
    </source>
</evidence>
<keyword evidence="2" id="KW-0489">Methyltransferase</keyword>